<dbReference type="GO" id="GO:0045490">
    <property type="term" value="P:pectin catabolic process"/>
    <property type="evidence" value="ECO:0007669"/>
    <property type="project" value="UniProtKB-UniRule"/>
</dbReference>
<dbReference type="RefSeq" id="WP_106153620.1">
    <property type="nucleotide sequence ID" value="NZ_PVTS01000011.1"/>
</dbReference>
<dbReference type="EC" id="5.3.1.17" evidence="6"/>
<proteinExistence type="inferred from homology"/>
<comment type="function">
    <text evidence="6">Catalyzes the isomerization of 5-dehydro-4-deoxy-D-glucuronate to 3-deoxy-D-glycero-2,5-hexodiulosonate.</text>
</comment>
<evidence type="ECO:0000313" key="8">
    <source>
        <dbReference type="Proteomes" id="UP000252733"/>
    </source>
</evidence>
<dbReference type="AlphaFoldDB" id="A0A2T0XFT1"/>
<dbReference type="PANTHER" id="PTHR38461:SF1">
    <property type="entry name" value="4-DEOXY-L-THREO-5-HEXOSULOSE-URONATE KETOL-ISOMERASE"/>
    <property type="match status" value="1"/>
</dbReference>
<dbReference type="PANTHER" id="PTHR38461">
    <property type="entry name" value="4-DEOXY-L-THREO-5-HEXOSULOSE-URONATE KETOL-ISOMERASE"/>
    <property type="match status" value="1"/>
</dbReference>
<feature type="binding site" evidence="6">
    <location>
        <position position="198"/>
    </location>
    <ligand>
        <name>Zn(2+)</name>
        <dbReference type="ChEBI" id="CHEBI:29105"/>
    </ligand>
</feature>
<dbReference type="GO" id="GO:0008270">
    <property type="term" value="F:zinc ion binding"/>
    <property type="evidence" value="ECO:0007669"/>
    <property type="project" value="UniProtKB-UniRule"/>
</dbReference>
<dbReference type="InterPro" id="IPR014710">
    <property type="entry name" value="RmlC-like_jellyroll"/>
</dbReference>
<dbReference type="InterPro" id="IPR027449">
    <property type="entry name" value="KduI_N"/>
</dbReference>
<gene>
    <name evidence="6" type="primary">kduI</name>
    <name evidence="7" type="ORF">DFO77_11530</name>
</gene>
<evidence type="ECO:0000313" key="7">
    <source>
        <dbReference type="EMBL" id="RCW32485.1"/>
    </source>
</evidence>
<dbReference type="CDD" id="cd20491">
    <property type="entry name" value="cupin_KduI_C"/>
    <property type="match status" value="1"/>
</dbReference>
<evidence type="ECO:0000256" key="6">
    <source>
        <dbReference type="HAMAP-Rule" id="MF_00687"/>
    </source>
</evidence>
<dbReference type="InterPro" id="IPR021120">
    <property type="entry name" value="KduI/IolB_isomerase"/>
</dbReference>
<dbReference type="OrthoDB" id="9770644at2"/>
<dbReference type="GO" id="GO:0019698">
    <property type="term" value="P:D-galacturonate catabolic process"/>
    <property type="evidence" value="ECO:0007669"/>
    <property type="project" value="TreeGrafter"/>
</dbReference>
<comment type="catalytic activity">
    <reaction evidence="1 6">
        <text>5-dehydro-4-deoxy-D-glucuronate = 3-deoxy-D-glycero-2,5-hexodiulosonate</text>
        <dbReference type="Rhea" id="RHEA:23896"/>
        <dbReference type="ChEBI" id="CHEBI:17117"/>
        <dbReference type="ChEBI" id="CHEBI:29071"/>
        <dbReference type="EC" id="5.3.1.17"/>
    </reaction>
</comment>
<comment type="caution">
    <text evidence="7">The sequence shown here is derived from an EMBL/GenBank/DDBJ whole genome shotgun (WGS) entry which is preliminary data.</text>
</comment>
<feature type="binding site" evidence="6">
    <location>
        <position position="196"/>
    </location>
    <ligand>
        <name>Zn(2+)</name>
        <dbReference type="ChEBI" id="CHEBI:29105"/>
    </ligand>
</feature>
<dbReference type="Gene3D" id="2.60.120.520">
    <property type="entry name" value="pectin degrading enzyme 5-keto 4- deoxyuronate isomerase, domain 1"/>
    <property type="match status" value="1"/>
</dbReference>
<dbReference type="GO" id="GO:0042840">
    <property type="term" value="P:D-glucuronate catabolic process"/>
    <property type="evidence" value="ECO:0007669"/>
    <property type="project" value="TreeGrafter"/>
</dbReference>
<dbReference type="GO" id="GO:0008697">
    <property type="term" value="F:4-deoxy-L-threo-5-hexosulose-uronate ketol-isomerase activity"/>
    <property type="evidence" value="ECO:0007669"/>
    <property type="project" value="UniProtKB-UniRule"/>
</dbReference>
<dbReference type="STRING" id="1168289.GCA_000259075_03030"/>
<evidence type="ECO:0000256" key="1">
    <source>
        <dbReference type="ARBA" id="ARBA00000552"/>
    </source>
</evidence>
<name>A0A2T0XFT1_9BACT</name>
<evidence type="ECO:0000256" key="3">
    <source>
        <dbReference type="ARBA" id="ARBA00022723"/>
    </source>
</evidence>
<dbReference type="Proteomes" id="UP000252733">
    <property type="component" value="Unassembled WGS sequence"/>
</dbReference>
<dbReference type="UniPathway" id="UPA00545">
    <property type="reaction ID" value="UER00826"/>
</dbReference>
<dbReference type="InterPro" id="IPR011051">
    <property type="entry name" value="RmlC_Cupin_sf"/>
</dbReference>
<comment type="cofactor">
    <cofactor evidence="6">
        <name>Zn(2+)</name>
        <dbReference type="ChEBI" id="CHEBI:29105"/>
    </cofactor>
    <text evidence="6">Binds 1 zinc ion per subunit.</text>
</comment>
<dbReference type="PIRSF" id="PIRSF006625">
    <property type="entry name" value="KduI"/>
    <property type="match status" value="1"/>
</dbReference>
<comment type="pathway">
    <text evidence="6">Glycan metabolism; pectin degradation; 2-dehydro-3-deoxy-D-gluconate from pectin: step 4/5.</text>
</comment>
<dbReference type="InterPro" id="IPR007045">
    <property type="entry name" value="KduI"/>
</dbReference>
<keyword evidence="8" id="KW-1185">Reference proteome</keyword>
<evidence type="ECO:0000256" key="5">
    <source>
        <dbReference type="ARBA" id="ARBA00023235"/>
    </source>
</evidence>
<feature type="binding site" evidence="6">
    <location>
        <position position="245"/>
    </location>
    <ligand>
        <name>Zn(2+)</name>
        <dbReference type="ChEBI" id="CHEBI:29105"/>
    </ligand>
</feature>
<dbReference type="Pfam" id="PF04962">
    <property type="entry name" value="KduI"/>
    <property type="match status" value="1"/>
</dbReference>
<evidence type="ECO:0000256" key="2">
    <source>
        <dbReference type="ARBA" id="ARBA00008086"/>
    </source>
</evidence>
<organism evidence="7 8">
    <name type="scientific">Marinilabilia salmonicolor</name>
    <dbReference type="NCBI Taxonomy" id="989"/>
    <lineage>
        <taxon>Bacteria</taxon>
        <taxon>Pseudomonadati</taxon>
        <taxon>Bacteroidota</taxon>
        <taxon>Bacteroidia</taxon>
        <taxon>Marinilabiliales</taxon>
        <taxon>Marinilabiliaceae</taxon>
        <taxon>Marinilabilia</taxon>
    </lineage>
</organism>
<dbReference type="CDD" id="cd20294">
    <property type="entry name" value="cupin_KduI_N"/>
    <property type="match status" value="1"/>
</dbReference>
<sequence>MNYDFRYAAHPADFKNYDTKRIREDFLMENVMVSGEINVVYTLYDRLIVGGAVPTDKPLKLEPFEELKADYFLERRELGIINIGGNAKVTADGTVYELGYKEGLYLGSGNKEVVFESVDPKKPAHLYLNSATAHTKHPNNKVTLDMAVVAEMGSKESSNERRINKLIVSDVIPTCQVQMGITELKTGSTWNTMPPHVHNRRMEAYLYFELPEKEAICHFMGQPDETRHIWMKNEQVAISPSWSIHSASGTSNYSFIWGMAGENKDYSDMNHLTQQELK</sequence>
<feature type="binding site" evidence="6">
    <location>
        <position position="203"/>
    </location>
    <ligand>
        <name>Zn(2+)</name>
        <dbReference type="ChEBI" id="CHEBI:29105"/>
    </ligand>
</feature>
<keyword evidence="5 6" id="KW-0413">Isomerase</keyword>
<dbReference type="EMBL" id="QPIZ01000015">
    <property type="protein sequence ID" value="RCW32485.1"/>
    <property type="molecule type" value="Genomic_DNA"/>
</dbReference>
<dbReference type="Gene3D" id="2.60.120.10">
    <property type="entry name" value="Jelly Rolls"/>
    <property type="match status" value="1"/>
</dbReference>
<reference evidence="7 8" key="1">
    <citation type="submission" date="2018-07" db="EMBL/GenBank/DDBJ databases">
        <title>Freshwater and sediment microbial communities from various areas in North America, analyzing microbe dynamics in response to fracking.</title>
        <authorList>
            <person name="Lamendella R."/>
        </authorList>
    </citation>
    <scope>NUCLEOTIDE SEQUENCE [LARGE SCALE GENOMIC DNA]</scope>
    <source>
        <strain evidence="7 8">160A</strain>
    </source>
</reference>
<dbReference type="NCBIfam" id="NF002091">
    <property type="entry name" value="PRK00924.1"/>
    <property type="match status" value="1"/>
</dbReference>
<accession>A0A2T0XFT1</accession>
<keyword evidence="3 6" id="KW-0479">Metal-binding</keyword>
<dbReference type="SUPFAM" id="SSF51182">
    <property type="entry name" value="RmlC-like cupins"/>
    <property type="match status" value="1"/>
</dbReference>
<protein>
    <recommendedName>
        <fullName evidence="6">4-deoxy-L-threo-5-hexosulose-uronate ketol-isomerase</fullName>
        <ecNumber evidence="6">5.3.1.17</ecNumber>
    </recommendedName>
    <alternativeName>
        <fullName evidence="6">5-keto-4-deoxyuronate isomerase</fullName>
    </alternativeName>
    <alternativeName>
        <fullName evidence="6">DKI isomerase</fullName>
    </alternativeName>
</protein>
<dbReference type="HAMAP" id="MF_00687">
    <property type="entry name" value="KduI"/>
    <property type="match status" value="1"/>
</dbReference>
<comment type="similarity">
    <text evidence="2 6">Belongs to the KduI family.</text>
</comment>
<evidence type="ECO:0000256" key="4">
    <source>
        <dbReference type="ARBA" id="ARBA00022833"/>
    </source>
</evidence>
<keyword evidence="4 6" id="KW-0862">Zinc</keyword>